<comment type="caution">
    <text evidence="2">The sequence shown here is derived from an EMBL/GenBank/DDBJ whole genome shotgun (WGS) entry which is preliminary data.</text>
</comment>
<evidence type="ECO:0000313" key="2">
    <source>
        <dbReference type="EMBL" id="KAE9329012.1"/>
    </source>
</evidence>
<sequence>MRTRRTRRGSARRLLRLPVELLGSCQVDEGRIPLTAHPRSPGRPRSRPCRLPLTSRNGWRSGGSRGRGLVNKRATK</sequence>
<dbReference type="EMBL" id="QXFY01001078">
    <property type="protein sequence ID" value="KAE9329012.1"/>
    <property type="molecule type" value="Genomic_DNA"/>
</dbReference>
<dbReference type="AlphaFoldDB" id="A0A6G0RCX8"/>
<feature type="compositionally biased region" description="Low complexity" evidence="1">
    <location>
        <begin position="49"/>
        <end position="59"/>
    </location>
</feature>
<protein>
    <submittedName>
        <fullName evidence="2">Uncharacterized protein</fullName>
    </submittedName>
</protein>
<organism evidence="2 3">
    <name type="scientific">Phytophthora fragariae</name>
    <dbReference type="NCBI Taxonomy" id="53985"/>
    <lineage>
        <taxon>Eukaryota</taxon>
        <taxon>Sar</taxon>
        <taxon>Stramenopiles</taxon>
        <taxon>Oomycota</taxon>
        <taxon>Peronosporomycetes</taxon>
        <taxon>Peronosporales</taxon>
        <taxon>Peronosporaceae</taxon>
        <taxon>Phytophthora</taxon>
    </lineage>
</organism>
<accession>A0A6G0RCX8</accession>
<proteinExistence type="predicted"/>
<evidence type="ECO:0000256" key="1">
    <source>
        <dbReference type="SAM" id="MobiDB-lite"/>
    </source>
</evidence>
<name>A0A6G0RCX8_9STRA</name>
<gene>
    <name evidence="2" type="ORF">PF008_g16037</name>
</gene>
<feature type="region of interest" description="Disordered" evidence="1">
    <location>
        <begin position="32"/>
        <end position="76"/>
    </location>
</feature>
<dbReference type="Proteomes" id="UP000486351">
    <property type="component" value="Unassembled WGS sequence"/>
</dbReference>
<reference evidence="2 3" key="1">
    <citation type="submission" date="2018-09" db="EMBL/GenBank/DDBJ databases">
        <title>Genomic investigation of the strawberry pathogen Phytophthora fragariae indicates pathogenicity is determined by transcriptional variation in three key races.</title>
        <authorList>
            <person name="Adams T.M."/>
            <person name="Armitage A.D."/>
            <person name="Sobczyk M.K."/>
            <person name="Bates H.J."/>
            <person name="Dunwell J.M."/>
            <person name="Nellist C.F."/>
            <person name="Harrison R.J."/>
        </authorList>
    </citation>
    <scope>NUCLEOTIDE SEQUENCE [LARGE SCALE GENOMIC DNA]</scope>
    <source>
        <strain evidence="2 3">NOV-77</strain>
    </source>
</reference>
<evidence type="ECO:0000313" key="3">
    <source>
        <dbReference type="Proteomes" id="UP000486351"/>
    </source>
</evidence>